<sequence length="64" mass="7479">MATVVDDFNVSVSQQRTRCREFRSSYIQGLQTIRGFEQICYALELDDGEEQHRGEWGHCELLKV</sequence>
<gene>
    <name evidence="1" type="ORF">SMAX5B_022349</name>
</gene>
<evidence type="ECO:0000313" key="1">
    <source>
        <dbReference type="EMBL" id="AWP10661.1"/>
    </source>
</evidence>
<dbReference type="Proteomes" id="UP000246464">
    <property type="component" value="Chromosome 12"/>
</dbReference>
<evidence type="ECO:0000313" key="2">
    <source>
        <dbReference type="Proteomes" id="UP000246464"/>
    </source>
</evidence>
<dbReference type="EMBL" id="CP026254">
    <property type="protein sequence ID" value="AWP10661.1"/>
    <property type="molecule type" value="Genomic_DNA"/>
</dbReference>
<accession>A0A2U9C243</accession>
<proteinExistence type="predicted"/>
<keyword evidence="2" id="KW-1185">Reference proteome</keyword>
<organism evidence="1 2">
    <name type="scientific">Scophthalmus maximus</name>
    <name type="common">Turbot</name>
    <name type="synonym">Psetta maxima</name>
    <dbReference type="NCBI Taxonomy" id="52904"/>
    <lineage>
        <taxon>Eukaryota</taxon>
        <taxon>Metazoa</taxon>
        <taxon>Chordata</taxon>
        <taxon>Craniata</taxon>
        <taxon>Vertebrata</taxon>
        <taxon>Euteleostomi</taxon>
        <taxon>Actinopterygii</taxon>
        <taxon>Neopterygii</taxon>
        <taxon>Teleostei</taxon>
        <taxon>Neoteleostei</taxon>
        <taxon>Acanthomorphata</taxon>
        <taxon>Carangaria</taxon>
        <taxon>Pleuronectiformes</taxon>
        <taxon>Pleuronectoidei</taxon>
        <taxon>Scophthalmidae</taxon>
        <taxon>Scophthalmus</taxon>
    </lineage>
</organism>
<name>A0A2U9C243_SCOMX</name>
<reference evidence="1 2" key="1">
    <citation type="submission" date="2017-12" db="EMBL/GenBank/DDBJ databases">
        <title>Integrating genomic resources of turbot (Scophthalmus maximus) in depth evaluation of genetic and physical mapping variation across individuals.</title>
        <authorList>
            <person name="Martinez P."/>
        </authorList>
    </citation>
    <scope>NUCLEOTIDE SEQUENCE [LARGE SCALE GENOMIC DNA]</scope>
</reference>
<dbReference type="AlphaFoldDB" id="A0A2U9C243"/>
<protein>
    <submittedName>
        <fullName evidence="1">Uncharacterized protein</fullName>
    </submittedName>
</protein>